<accession>X1GT06</accession>
<gene>
    <name evidence="2" type="ORF">S03H2_28959</name>
</gene>
<dbReference type="InterPro" id="IPR011009">
    <property type="entry name" value="Kinase-like_dom_sf"/>
</dbReference>
<dbReference type="EMBL" id="BARU01017458">
    <property type="protein sequence ID" value="GAH60317.1"/>
    <property type="molecule type" value="Genomic_DNA"/>
</dbReference>
<feature type="non-terminal residue" evidence="2">
    <location>
        <position position="1"/>
    </location>
</feature>
<dbReference type="PROSITE" id="PS50011">
    <property type="entry name" value="PROTEIN_KINASE_DOM"/>
    <property type="match status" value="1"/>
</dbReference>
<evidence type="ECO:0000259" key="1">
    <source>
        <dbReference type="PROSITE" id="PS50011"/>
    </source>
</evidence>
<feature type="domain" description="Protein kinase" evidence="1">
    <location>
        <begin position="1"/>
        <end position="268"/>
    </location>
</feature>
<dbReference type="GO" id="GO:0005524">
    <property type="term" value="F:ATP binding"/>
    <property type="evidence" value="ECO:0007669"/>
    <property type="project" value="InterPro"/>
</dbReference>
<reference evidence="2" key="1">
    <citation type="journal article" date="2014" name="Front. Microbiol.">
        <title>High frequency of phylogenetically diverse reductive dehalogenase-homologous genes in deep subseafloor sedimentary metagenomes.</title>
        <authorList>
            <person name="Kawai M."/>
            <person name="Futagami T."/>
            <person name="Toyoda A."/>
            <person name="Takaki Y."/>
            <person name="Nishi S."/>
            <person name="Hori S."/>
            <person name="Arai W."/>
            <person name="Tsubouchi T."/>
            <person name="Morono Y."/>
            <person name="Uchiyama I."/>
            <person name="Ito T."/>
            <person name="Fujiyama A."/>
            <person name="Inagaki F."/>
            <person name="Takami H."/>
        </authorList>
    </citation>
    <scope>NUCLEOTIDE SEQUENCE</scope>
    <source>
        <strain evidence="2">Expedition CK06-06</strain>
    </source>
</reference>
<protein>
    <recommendedName>
        <fullName evidence="1">Protein kinase domain-containing protein</fullName>
    </recommendedName>
</protein>
<dbReference type="SUPFAM" id="SSF56112">
    <property type="entry name" value="Protein kinase-like (PK-like)"/>
    <property type="match status" value="1"/>
</dbReference>
<name>X1GT06_9ZZZZ</name>
<dbReference type="Gene3D" id="1.10.510.10">
    <property type="entry name" value="Transferase(Phosphotransferase) domain 1"/>
    <property type="match status" value="1"/>
</dbReference>
<sequence length="268" mass="31239">GMFASVYQLEDENQQWAVRCFDKRLSDQQERYQAISRFILEDHLPFTVDFHYIEDGIKCGDAWFPVLKMPWVEGESLESYLGKIYREPELLQKLRREFQLMMDQLRINGAAHGDLQHGNILVKDGEIYLVDYDGFFVPELSGKKSNELGHHNFQHPGRSENHFGPYLDNFAAWLIDFSLFCLIEDPQLWETFSGGDECLLFRRSDFIKPDSSALISALKHHRSEKIRDGVEILLDLLRKPLEEIPFFESDMSVAIELKEMQTQGDLTN</sequence>
<evidence type="ECO:0000313" key="2">
    <source>
        <dbReference type="EMBL" id="GAH60317.1"/>
    </source>
</evidence>
<proteinExistence type="predicted"/>
<comment type="caution">
    <text evidence="2">The sequence shown here is derived from an EMBL/GenBank/DDBJ whole genome shotgun (WGS) entry which is preliminary data.</text>
</comment>
<dbReference type="GO" id="GO:0004672">
    <property type="term" value="F:protein kinase activity"/>
    <property type="evidence" value="ECO:0007669"/>
    <property type="project" value="InterPro"/>
</dbReference>
<dbReference type="AlphaFoldDB" id="X1GT06"/>
<organism evidence="2">
    <name type="scientific">marine sediment metagenome</name>
    <dbReference type="NCBI Taxonomy" id="412755"/>
    <lineage>
        <taxon>unclassified sequences</taxon>
        <taxon>metagenomes</taxon>
        <taxon>ecological metagenomes</taxon>
    </lineage>
</organism>
<dbReference type="InterPro" id="IPR000719">
    <property type="entry name" value="Prot_kinase_dom"/>
</dbReference>